<reference evidence="1 2" key="1">
    <citation type="submission" date="2018-05" db="EMBL/GenBank/DDBJ databases">
        <title>Genomic Encyclopedia of Type Strains, Phase IV (KMG-IV): sequencing the most valuable type-strain genomes for metagenomic binning, comparative biology and taxonomic classification.</title>
        <authorList>
            <person name="Goeker M."/>
        </authorList>
    </citation>
    <scope>NUCLEOTIDE SEQUENCE [LARGE SCALE GENOMIC DNA]</scope>
    <source>
        <strain evidence="1 2">DSM 29661</strain>
    </source>
</reference>
<protein>
    <submittedName>
        <fullName evidence="1">Uncharacterized protein</fullName>
    </submittedName>
</protein>
<dbReference type="Proteomes" id="UP000247555">
    <property type="component" value="Unassembled WGS sequence"/>
</dbReference>
<sequence>MMAWAKRRSHNPPGIVARVCLICARLAWRAGLSVLRGAKPG</sequence>
<dbReference type="EMBL" id="QJKI01000002">
    <property type="protein sequence ID" value="PXX81221.1"/>
    <property type="molecule type" value="Genomic_DNA"/>
</dbReference>
<evidence type="ECO:0000313" key="1">
    <source>
        <dbReference type="EMBL" id="PXX81221.1"/>
    </source>
</evidence>
<name>A0A318KTR1_9NEIS</name>
<evidence type="ECO:0000313" key="2">
    <source>
        <dbReference type="Proteomes" id="UP000247555"/>
    </source>
</evidence>
<comment type="caution">
    <text evidence="1">The sequence shown here is derived from an EMBL/GenBank/DDBJ whole genome shotgun (WGS) entry which is preliminary data.</text>
</comment>
<proteinExistence type="predicted"/>
<organism evidence="1 2">
    <name type="scientific">Rivihabitans pingtungensis</name>
    <dbReference type="NCBI Taxonomy" id="1054498"/>
    <lineage>
        <taxon>Bacteria</taxon>
        <taxon>Pseudomonadati</taxon>
        <taxon>Pseudomonadota</taxon>
        <taxon>Betaproteobacteria</taxon>
        <taxon>Neisseriales</taxon>
        <taxon>Aquaspirillaceae</taxon>
        <taxon>Rivihabitans</taxon>
    </lineage>
</organism>
<dbReference type="AlphaFoldDB" id="A0A318KTR1"/>
<accession>A0A318KTR1</accession>
<gene>
    <name evidence="1" type="ORF">DFR34_10256</name>
</gene>
<keyword evidence="2" id="KW-1185">Reference proteome</keyword>